<dbReference type="PANTHER" id="PTHR10030:SF37">
    <property type="entry name" value="ALPHA-L-FUCOSIDASE-RELATED"/>
    <property type="match status" value="1"/>
</dbReference>
<evidence type="ECO:0000256" key="13">
    <source>
        <dbReference type="PIRSR" id="PIRSR001092-1"/>
    </source>
</evidence>
<evidence type="ECO:0000256" key="7">
    <source>
        <dbReference type="ARBA" id="ARBA00022801"/>
    </source>
</evidence>
<dbReference type="FunFam" id="3.20.20.80:FF:000027">
    <property type="entry name" value="Alpha-L-fucosidase"/>
    <property type="match status" value="1"/>
</dbReference>
<comment type="function">
    <text evidence="3">Alpha-L-fucosidase is responsible for hydrolyzing the alpha-1,6-linked fucose joined to the reducing-end N-acetylglucosamine of the carbohydrate moieties of glycoproteins.</text>
</comment>
<evidence type="ECO:0000256" key="1">
    <source>
        <dbReference type="ARBA" id="ARBA00000321"/>
    </source>
</evidence>
<keyword evidence="9 12" id="KW-0326">Glycosidase</keyword>
<feature type="site" description="May be important for catalysis" evidence="13">
    <location>
        <position position="285"/>
    </location>
</feature>
<dbReference type="PANTHER" id="PTHR10030">
    <property type="entry name" value="ALPHA-L-FUCOSIDASE"/>
    <property type="match status" value="1"/>
</dbReference>
<keyword evidence="7 12" id="KW-0378">Hydrolase</keyword>
<dbReference type="GO" id="GO:0005764">
    <property type="term" value="C:lysosome"/>
    <property type="evidence" value="ECO:0007669"/>
    <property type="project" value="TreeGrafter"/>
</dbReference>
<feature type="signal peptide" evidence="12">
    <location>
        <begin position="1"/>
        <end position="20"/>
    </location>
</feature>
<evidence type="ECO:0000256" key="10">
    <source>
        <dbReference type="ARBA" id="ARBA00074133"/>
    </source>
</evidence>
<dbReference type="InterPro" id="IPR016286">
    <property type="entry name" value="FUC_metazoa-typ"/>
</dbReference>
<evidence type="ECO:0000256" key="3">
    <source>
        <dbReference type="ARBA" id="ARBA00004071"/>
    </source>
</evidence>
<dbReference type="InterPro" id="IPR031919">
    <property type="entry name" value="Fucosidase_C"/>
</dbReference>
<dbReference type="AlphaFoldDB" id="A0A6B0VBE3"/>
<dbReference type="GO" id="GO:0004560">
    <property type="term" value="F:alpha-L-fucosidase activity"/>
    <property type="evidence" value="ECO:0007669"/>
    <property type="project" value="UniProtKB-EC"/>
</dbReference>
<dbReference type="InterPro" id="IPR013780">
    <property type="entry name" value="Glyco_hydro_b"/>
</dbReference>
<dbReference type="InterPro" id="IPR057739">
    <property type="entry name" value="Glyco_hydro_29_N"/>
</dbReference>
<evidence type="ECO:0000256" key="8">
    <source>
        <dbReference type="ARBA" id="ARBA00023180"/>
    </source>
</evidence>
<dbReference type="Pfam" id="PF01120">
    <property type="entry name" value="Alpha_L_fucos"/>
    <property type="match status" value="1"/>
</dbReference>
<sequence length="465" mass="53113">MGRFLAVVLLVPLWASAAVARYEPTWESLDARPLPAWYDQAKVGIFLHWGVYSVPGYVSEWFWWYWMDQGLPTNKKVPQFMKDNYPPGFTYPAFAKDFTCEFFDPNEWARIFEDSGARYVVLTSKHHEGYTLWPSNVSFNWNSMDVGPKRDLVGELANAIQSKNHLVFGLYHSLYEWFNPLYRLDKSNNFTTDFFVKTKTMPELFELVKRYKPEVVWSDGDAAGPPEYWKSQEFLAWLYNDSPVKDTVVTNDRWGNDCVCKHGGYFTCDNRYNPGVLQPHKWENCMTVDKNSWGYRRNASLSDILTIKKLITTLVETISCGGNILINVGPTHDGRIAPIFQERLAQLGSWLRVNGEAVYGSKAWKCQNDTLANTVWYTQGKLDDGTKAVYVFVLEWPRGSELRLGSLNIGMDTEISMLGAESQAVTVLPSSETELRLKLPALTPDLLPSSWAWVLRVTGTADCSD</sequence>
<accession>A0A6B0VBE3</accession>
<dbReference type="GO" id="GO:0006004">
    <property type="term" value="P:fucose metabolic process"/>
    <property type="evidence" value="ECO:0007669"/>
    <property type="project" value="InterPro"/>
</dbReference>
<feature type="domain" description="Glycoside hydrolase family 29 N-terminal" evidence="14">
    <location>
        <begin position="17"/>
        <end position="356"/>
    </location>
</feature>
<keyword evidence="8" id="KW-0325">Glycoprotein</keyword>
<evidence type="ECO:0000256" key="6">
    <source>
        <dbReference type="ARBA" id="ARBA00022729"/>
    </source>
</evidence>
<evidence type="ECO:0000313" key="16">
    <source>
        <dbReference type="EMBL" id="MXU99587.1"/>
    </source>
</evidence>
<comment type="catalytic activity">
    <reaction evidence="2">
        <text>a neolactoside IV(2)-alpha-Fuc-nLc4Cer(d18:0) + H2O = a neolactoside nLc4Cer(d18:0) + L-fucose</text>
        <dbReference type="Rhea" id="RHEA:49308"/>
        <dbReference type="ChEBI" id="CHEBI:2181"/>
        <dbReference type="ChEBI" id="CHEBI:15377"/>
        <dbReference type="ChEBI" id="CHEBI:91119"/>
        <dbReference type="ChEBI" id="CHEBI:91121"/>
    </reaction>
    <physiologicalReaction direction="left-to-right" evidence="2">
        <dbReference type="Rhea" id="RHEA:49309"/>
    </physiologicalReaction>
</comment>
<dbReference type="InterPro" id="IPR000933">
    <property type="entry name" value="Glyco_hydro_29"/>
</dbReference>
<proteinExistence type="inferred from homology"/>
<dbReference type="GO" id="GO:0016139">
    <property type="term" value="P:glycoside catabolic process"/>
    <property type="evidence" value="ECO:0007669"/>
    <property type="project" value="TreeGrafter"/>
</dbReference>
<dbReference type="SMART" id="SM00812">
    <property type="entry name" value="Alpha_L_fucos"/>
    <property type="match status" value="1"/>
</dbReference>
<reference evidence="16" key="1">
    <citation type="submission" date="2019-12" db="EMBL/GenBank/DDBJ databases">
        <title>An insight into the sialome of adult female Ixodes ricinus ticks feeding for 6 days.</title>
        <authorList>
            <person name="Perner J."/>
            <person name="Ribeiro J.M.C."/>
        </authorList>
    </citation>
    <scope>NUCLEOTIDE SEQUENCE</scope>
    <source>
        <strain evidence="16">Semi-engorged</strain>
        <tissue evidence="16">Salivary glands</tissue>
    </source>
</reference>
<name>A0A6B0VBE3_IXORI</name>
<organism evidence="16">
    <name type="scientific">Ixodes ricinus</name>
    <name type="common">Common tick</name>
    <name type="synonym">Acarus ricinus</name>
    <dbReference type="NCBI Taxonomy" id="34613"/>
    <lineage>
        <taxon>Eukaryota</taxon>
        <taxon>Metazoa</taxon>
        <taxon>Ecdysozoa</taxon>
        <taxon>Arthropoda</taxon>
        <taxon>Chelicerata</taxon>
        <taxon>Arachnida</taxon>
        <taxon>Acari</taxon>
        <taxon>Parasitiformes</taxon>
        <taxon>Ixodida</taxon>
        <taxon>Ixodoidea</taxon>
        <taxon>Ixodidae</taxon>
        <taxon>Ixodinae</taxon>
        <taxon>Ixodes</taxon>
    </lineage>
</organism>
<dbReference type="SUPFAM" id="SSF51445">
    <property type="entry name" value="(Trans)glycosidases"/>
    <property type="match status" value="1"/>
</dbReference>
<dbReference type="InterPro" id="IPR017853">
    <property type="entry name" value="GH"/>
</dbReference>
<dbReference type="Pfam" id="PF16757">
    <property type="entry name" value="Fucosidase_C"/>
    <property type="match status" value="1"/>
</dbReference>
<feature type="domain" description="Alpha-L-fucosidase C-terminal" evidence="15">
    <location>
        <begin position="367"/>
        <end position="458"/>
    </location>
</feature>
<keyword evidence="6 12" id="KW-0732">Signal</keyword>
<evidence type="ECO:0000256" key="12">
    <source>
        <dbReference type="PIRNR" id="PIRNR001092"/>
    </source>
</evidence>
<feature type="chain" id="PRO_5025720527" description="Putative alpha-L-fucosidase" evidence="12">
    <location>
        <begin position="21"/>
        <end position="465"/>
    </location>
</feature>
<evidence type="ECO:0000259" key="15">
    <source>
        <dbReference type="Pfam" id="PF16757"/>
    </source>
</evidence>
<evidence type="ECO:0000256" key="11">
    <source>
        <dbReference type="ARBA" id="ARBA00081661"/>
    </source>
</evidence>
<comment type="catalytic activity">
    <reaction evidence="1">
        <text>a neolactoside IV(2)-alpha-Fuc-nLc4Cer(d18:1(4E)) + H2O = a neolactoside nLc4Cer(d18:1(4E)) + L-fucose</text>
        <dbReference type="Rhea" id="RHEA:48224"/>
        <dbReference type="ChEBI" id="CHEBI:2181"/>
        <dbReference type="ChEBI" id="CHEBI:15377"/>
        <dbReference type="ChEBI" id="CHEBI:17006"/>
        <dbReference type="ChEBI" id="CHEBI:28691"/>
    </reaction>
    <physiologicalReaction direction="left-to-right" evidence="1">
        <dbReference type="Rhea" id="RHEA:48225"/>
    </physiologicalReaction>
</comment>
<evidence type="ECO:0000259" key="14">
    <source>
        <dbReference type="Pfam" id="PF01120"/>
    </source>
</evidence>
<dbReference type="PIRSF" id="PIRSF001092">
    <property type="entry name" value="Alpha-L-fucosidase"/>
    <property type="match status" value="1"/>
</dbReference>
<evidence type="ECO:0000256" key="4">
    <source>
        <dbReference type="ARBA" id="ARBA00007951"/>
    </source>
</evidence>
<evidence type="ECO:0000256" key="2">
    <source>
        <dbReference type="ARBA" id="ARBA00000419"/>
    </source>
</evidence>
<dbReference type="PROSITE" id="PS00385">
    <property type="entry name" value="ALPHA_L_FUCOSIDASE"/>
    <property type="match status" value="1"/>
</dbReference>
<protein>
    <recommendedName>
        <fullName evidence="10">Putative alpha-L-fucosidase</fullName>
        <ecNumber evidence="5">3.2.1.51</ecNumber>
    </recommendedName>
    <alternativeName>
        <fullName evidence="11">Alpha-L-fucoside fucohydrolase</fullName>
    </alternativeName>
</protein>
<dbReference type="Gene3D" id="2.60.40.1180">
    <property type="entry name" value="Golgi alpha-mannosidase II"/>
    <property type="match status" value="1"/>
</dbReference>
<evidence type="ECO:0000256" key="5">
    <source>
        <dbReference type="ARBA" id="ARBA00012662"/>
    </source>
</evidence>
<dbReference type="Gene3D" id="3.20.20.80">
    <property type="entry name" value="Glycosidases"/>
    <property type="match status" value="1"/>
</dbReference>
<dbReference type="EMBL" id="GIFC01017504">
    <property type="protein sequence ID" value="MXU99587.1"/>
    <property type="molecule type" value="Transcribed_RNA"/>
</dbReference>
<comment type="similarity">
    <text evidence="4 12">Belongs to the glycosyl hydrolase 29 family.</text>
</comment>
<dbReference type="EC" id="3.2.1.51" evidence="5"/>
<evidence type="ECO:0000256" key="9">
    <source>
        <dbReference type="ARBA" id="ARBA00023295"/>
    </source>
</evidence>
<dbReference type="PRINTS" id="PR00741">
    <property type="entry name" value="GLHYDRLASE29"/>
</dbReference>
<dbReference type="InterPro" id="IPR018526">
    <property type="entry name" value="Glyco_hydro_29_CS"/>
</dbReference>